<evidence type="ECO:0000256" key="6">
    <source>
        <dbReference type="ARBA" id="ARBA00022989"/>
    </source>
</evidence>
<dbReference type="PANTHER" id="PTHR32195">
    <property type="entry name" value="OS07G0662800 PROTEIN"/>
    <property type="match status" value="1"/>
</dbReference>
<feature type="transmembrane region" description="Helical" evidence="8">
    <location>
        <begin position="179"/>
        <end position="198"/>
    </location>
</feature>
<sequence>MASNTKFNLYKKGIGMMLGLIFGAGIFALPAAVALSGIGWGIFHFILALLLMTIAHLWYAEVAFLSDRKERFTGFARRWIGRRGEYAAVLSVIVGYYGALLAYGVLGGVFLAVLFPYLSAFQWSVVFFVVSGVFSYFSFEKIGLINFYLTIPLVGFVLYLSGISIPHLDLSNFSAGSPAFWFLPYGIFIFSFGGFAAVPETSDIMKRLTLGDLRRVIVLSLLISAALYFVFIFAVVGANGINTTDDAIGGLISLVGSRAVIPGALVGFLAVFTSYLAFAVDMKNIFKFDYKIPKTWSWLLTTAPPVMLFILGVSQFLSIIGFVGAVAAGASVILIYFMARNLHRSHSDHVHFLLSTKNFIAFAVVTLFLAGAILELARISGLL</sequence>
<comment type="subcellular location">
    <subcellularLocation>
        <location evidence="1">Cell inner membrane</location>
        <topology evidence="1">Multi-pass membrane protein</topology>
    </subcellularLocation>
</comment>
<dbReference type="Pfam" id="PF03222">
    <property type="entry name" value="Trp_Tyr_perm"/>
    <property type="match status" value="1"/>
</dbReference>
<evidence type="ECO:0000313" key="9">
    <source>
        <dbReference type="EMBL" id="PIR70474.1"/>
    </source>
</evidence>
<proteinExistence type="predicted"/>
<protein>
    <recommendedName>
        <fullName evidence="11">Amino acid transporter transmembrane domain-containing protein</fullName>
    </recommendedName>
</protein>
<evidence type="ECO:0000256" key="5">
    <source>
        <dbReference type="ARBA" id="ARBA00022692"/>
    </source>
</evidence>
<evidence type="ECO:0000256" key="1">
    <source>
        <dbReference type="ARBA" id="ARBA00004429"/>
    </source>
</evidence>
<feature type="transmembrane region" description="Helical" evidence="8">
    <location>
        <begin position="292"/>
        <end position="313"/>
    </location>
</feature>
<accession>A0A2H0THM4</accession>
<evidence type="ECO:0008006" key="11">
    <source>
        <dbReference type="Google" id="ProtNLM"/>
    </source>
</evidence>
<keyword evidence="2" id="KW-0813">Transport</keyword>
<dbReference type="Gene3D" id="1.20.1740.10">
    <property type="entry name" value="Amino acid/polyamine transporter I"/>
    <property type="match status" value="1"/>
</dbReference>
<evidence type="ECO:0000313" key="10">
    <source>
        <dbReference type="Proteomes" id="UP000229383"/>
    </source>
</evidence>
<evidence type="ECO:0000256" key="2">
    <source>
        <dbReference type="ARBA" id="ARBA00022448"/>
    </source>
</evidence>
<comment type="caution">
    <text evidence="9">The sequence shown here is derived from an EMBL/GenBank/DDBJ whole genome shotgun (WGS) entry which is preliminary data.</text>
</comment>
<dbReference type="InterPro" id="IPR018227">
    <property type="entry name" value="Amino_acid_transport_2"/>
</dbReference>
<keyword evidence="3" id="KW-1003">Cell membrane</keyword>
<keyword evidence="7 8" id="KW-0472">Membrane</keyword>
<evidence type="ECO:0000256" key="8">
    <source>
        <dbReference type="SAM" id="Phobius"/>
    </source>
</evidence>
<dbReference type="AlphaFoldDB" id="A0A2H0THM4"/>
<reference evidence="10" key="1">
    <citation type="submission" date="2017-09" db="EMBL/GenBank/DDBJ databases">
        <title>Depth-based differentiation of microbial function through sediment-hosted aquifers and enrichment of novel symbionts in the deep terrestrial subsurface.</title>
        <authorList>
            <person name="Probst A.J."/>
            <person name="Ladd B."/>
            <person name="Jarett J.K."/>
            <person name="Geller-Mcgrath D.E."/>
            <person name="Sieber C.M.K."/>
            <person name="Emerson J.B."/>
            <person name="Anantharaman K."/>
            <person name="Thomas B.C."/>
            <person name="Malmstrom R."/>
            <person name="Stieglmeier M."/>
            <person name="Klingl A."/>
            <person name="Woyke T."/>
            <person name="Ryan C.M."/>
            <person name="Banfield J.F."/>
        </authorList>
    </citation>
    <scope>NUCLEOTIDE SEQUENCE [LARGE SCALE GENOMIC DNA]</scope>
</reference>
<name>A0A2H0THM4_9BACT</name>
<keyword evidence="6 8" id="KW-1133">Transmembrane helix</keyword>
<dbReference type="GO" id="GO:0003333">
    <property type="term" value="P:amino acid transmembrane transport"/>
    <property type="evidence" value="ECO:0007669"/>
    <property type="project" value="InterPro"/>
</dbReference>
<feature type="transmembrane region" description="Helical" evidence="8">
    <location>
        <begin position="120"/>
        <end position="139"/>
    </location>
</feature>
<feature type="transmembrane region" description="Helical" evidence="8">
    <location>
        <begin position="359"/>
        <end position="379"/>
    </location>
</feature>
<dbReference type="GO" id="GO:0005886">
    <property type="term" value="C:plasma membrane"/>
    <property type="evidence" value="ECO:0007669"/>
    <property type="project" value="UniProtKB-SubCell"/>
</dbReference>
<feature type="transmembrane region" description="Helical" evidence="8">
    <location>
        <begin position="259"/>
        <end position="280"/>
    </location>
</feature>
<gene>
    <name evidence="9" type="ORF">COU46_01210</name>
</gene>
<feature type="transmembrane region" description="Helical" evidence="8">
    <location>
        <begin position="319"/>
        <end position="339"/>
    </location>
</feature>
<keyword evidence="4" id="KW-0997">Cell inner membrane</keyword>
<feature type="transmembrane region" description="Helical" evidence="8">
    <location>
        <begin position="146"/>
        <end position="167"/>
    </location>
</feature>
<dbReference type="PANTHER" id="PTHR32195:SF26">
    <property type="entry name" value="TRYPTOPHAN OR TYROSINE TRANSPORTER PROTEIN"/>
    <property type="match status" value="1"/>
</dbReference>
<evidence type="ECO:0000256" key="4">
    <source>
        <dbReference type="ARBA" id="ARBA00022519"/>
    </source>
</evidence>
<dbReference type="Proteomes" id="UP000229383">
    <property type="component" value="Unassembled WGS sequence"/>
</dbReference>
<evidence type="ECO:0000256" key="3">
    <source>
        <dbReference type="ARBA" id="ARBA00022475"/>
    </source>
</evidence>
<evidence type="ECO:0000256" key="7">
    <source>
        <dbReference type="ARBA" id="ARBA00023136"/>
    </source>
</evidence>
<keyword evidence="5 8" id="KW-0812">Transmembrane</keyword>
<feature type="transmembrane region" description="Helical" evidence="8">
    <location>
        <begin position="218"/>
        <end position="239"/>
    </location>
</feature>
<dbReference type="EMBL" id="PFCN01000016">
    <property type="protein sequence ID" value="PIR70474.1"/>
    <property type="molecule type" value="Genomic_DNA"/>
</dbReference>
<organism evidence="9 10">
    <name type="scientific">Candidatus Niyogibacteria bacterium CG10_big_fil_rev_8_21_14_0_10_42_19</name>
    <dbReference type="NCBI Taxonomy" id="1974725"/>
    <lineage>
        <taxon>Bacteria</taxon>
        <taxon>Candidatus Niyogiibacteriota</taxon>
    </lineage>
</organism>
<feature type="transmembrane region" description="Helical" evidence="8">
    <location>
        <begin position="86"/>
        <end position="114"/>
    </location>
</feature>
<feature type="transmembrane region" description="Helical" evidence="8">
    <location>
        <begin position="44"/>
        <end position="65"/>
    </location>
</feature>